<keyword evidence="3" id="KW-1185">Reference proteome</keyword>
<dbReference type="InterPro" id="IPR057691">
    <property type="entry name" value="DUF7931"/>
</dbReference>
<dbReference type="Pfam" id="PF25559">
    <property type="entry name" value="DUF7931"/>
    <property type="match status" value="1"/>
</dbReference>
<reference evidence="2 3" key="1">
    <citation type="submission" date="2018-02" db="EMBL/GenBank/DDBJ databases">
        <title>Genome sequencing of Solimonas sp. HR-BB.</title>
        <authorList>
            <person name="Lee Y."/>
            <person name="Jeon C.O."/>
        </authorList>
    </citation>
    <scope>NUCLEOTIDE SEQUENCE [LARGE SCALE GENOMIC DNA]</scope>
    <source>
        <strain evidence="2 3">HR-BB</strain>
    </source>
</reference>
<evidence type="ECO:0000259" key="1">
    <source>
        <dbReference type="Pfam" id="PF25559"/>
    </source>
</evidence>
<evidence type="ECO:0000313" key="3">
    <source>
        <dbReference type="Proteomes" id="UP000238220"/>
    </source>
</evidence>
<organism evidence="2 3">
    <name type="scientific">Solimonas fluminis</name>
    <dbReference type="NCBI Taxonomy" id="2086571"/>
    <lineage>
        <taxon>Bacteria</taxon>
        <taxon>Pseudomonadati</taxon>
        <taxon>Pseudomonadota</taxon>
        <taxon>Gammaproteobacteria</taxon>
        <taxon>Nevskiales</taxon>
        <taxon>Nevskiaceae</taxon>
        <taxon>Solimonas</taxon>
    </lineage>
</organism>
<feature type="domain" description="DUF7931" evidence="1">
    <location>
        <begin position="21"/>
        <end position="166"/>
    </location>
</feature>
<evidence type="ECO:0000313" key="2">
    <source>
        <dbReference type="EMBL" id="PPE73137.1"/>
    </source>
</evidence>
<gene>
    <name evidence="2" type="ORF">C3942_15055</name>
</gene>
<accession>A0A2S5TE11</accession>
<dbReference type="EMBL" id="PSNW01000008">
    <property type="protein sequence ID" value="PPE73137.1"/>
    <property type="molecule type" value="Genomic_DNA"/>
</dbReference>
<proteinExistence type="predicted"/>
<protein>
    <recommendedName>
        <fullName evidence="1">DUF7931 domain-containing protein</fullName>
    </recommendedName>
</protein>
<sequence length="168" mass="18928">MDAMPPDETTTAAAVVSGVAAFTEHAVRIAKAARMDLAIYSDTLDRRIYGDEAFVAAVRSFVLQHRRARLRVIVRQPVLAMRGAHRLVELGRMLSSRIEFREPPAERKLPQDEYLLADEKALLLRSAPEEIDAKYLPHAPLDARQQLRTFNALWEESVPAQELRSLGI</sequence>
<comment type="caution">
    <text evidence="2">The sequence shown here is derived from an EMBL/GenBank/DDBJ whole genome shotgun (WGS) entry which is preliminary data.</text>
</comment>
<dbReference type="OrthoDB" id="9796171at2"/>
<dbReference type="Proteomes" id="UP000238220">
    <property type="component" value="Unassembled WGS sequence"/>
</dbReference>
<dbReference type="AlphaFoldDB" id="A0A2S5TE11"/>
<name>A0A2S5TE11_9GAMM</name>
<dbReference type="RefSeq" id="WP_104231176.1">
    <property type="nucleotide sequence ID" value="NZ_PSNW01000008.1"/>
</dbReference>